<evidence type="ECO:0000256" key="1">
    <source>
        <dbReference type="SAM" id="MobiDB-lite"/>
    </source>
</evidence>
<reference evidence="3" key="1">
    <citation type="submission" date="2022-11" db="UniProtKB">
        <authorList>
            <consortium name="WormBaseParasite"/>
        </authorList>
    </citation>
    <scope>IDENTIFICATION</scope>
</reference>
<sequence length="75" mass="8517">MCHKYQCLRNRDDYKNRFVKDALHCSGNRKFKALVEENGRSGKNDGRGNGMVGEWGWSRNGDTTALSDYSCPLDS</sequence>
<accession>A0A915LE23</accession>
<feature type="region of interest" description="Disordered" evidence="1">
    <location>
        <begin position="37"/>
        <end position="64"/>
    </location>
</feature>
<organism evidence="2 3">
    <name type="scientific">Romanomermis culicivorax</name>
    <name type="common">Nematode worm</name>
    <dbReference type="NCBI Taxonomy" id="13658"/>
    <lineage>
        <taxon>Eukaryota</taxon>
        <taxon>Metazoa</taxon>
        <taxon>Ecdysozoa</taxon>
        <taxon>Nematoda</taxon>
        <taxon>Enoplea</taxon>
        <taxon>Dorylaimia</taxon>
        <taxon>Mermithida</taxon>
        <taxon>Mermithoidea</taxon>
        <taxon>Mermithidae</taxon>
        <taxon>Romanomermis</taxon>
    </lineage>
</organism>
<protein>
    <submittedName>
        <fullName evidence="3">Uncharacterized protein</fullName>
    </submittedName>
</protein>
<feature type="compositionally biased region" description="Basic and acidic residues" evidence="1">
    <location>
        <begin position="37"/>
        <end position="46"/>
    </location>
</feature>
<keyword evidence="2" id="KW-1185">Reference proteome</keyword>
<dbReference type="Proteomes" id="UP000887565">
    <property type="component" value="Unplaced"/>
</dbReference>
<name>A0A915LE23_ROMCU</name>
<evidence type="ECO:0000313" key="2">
    <source>
        <dbReference type="Proteomes" id="UP000887565"/>
    </source>
</evidence>
<dbReference type="WBParaSite" id="nRc.2.0.1.t48091-RA">
    <property type="protein sequence ID" value="nRc.2.0.1.t48091-RA"/>
    <property type="gene ID" value="nRc.2.0.1.g48091"/>
</dbReference>
<proteinExistence type="predicted"/>
<dbReference type="AlphaFoldDB" id="A0A915LE23"/>
<evidence type="ECO:0000313" key="3">
    <source>
        <dbReference type="WBParaSite" id="nRc.2.0.1.t48091-RA"/>
    </source>
</evidence>